<dbReference type="InterPro" id="IPR043502">
    <property type="entry name" value="DNA/RNA_pol_sf"/>
</dbReference>
<gene>
    <name evidence="2" type="primary">pol-L16</name>
    <name evidence="2" type="ORF">Hamer_G003577</name>
</gene>
<dbReference type="InterPro" id="IPR000477">
    <property type="entry name" value="RT_dom"/>
</dbReference>
<organism evidence="2 3">
    <name type="scientific">Homarus americanus</name>
    <name type="common">American lobster</name>
    <dbReference type="NCBI Taxonomy" id="6706"/>
    <lineage>
        <taxon>Eukaryota</taxon>
        <taxon>Metazoa</taxon>
        <taxon>Ecdysozoa</taxon>
        <taxon>Arthropoda</taxon>
        <taxon>Crustacea</taxon>
        <taxon>Multicrustacea</taxon>
        <taxon>Malacostraca</taxon>
        <taxon>Eumalacostraca</taxon>
        <taxon>Eucarida</taxon>
        <taxon>Decapoda</taxon>
        <taxon>Pleocyemata</taxon>
        <taxon>Astacidea</taxon>
        <taxon>Nephropoidea</taxon>
        <taxon>Nephropidae</taxon>
        <taxon>Homarus</taxon>
    </lineage>
</organism>
<dbReference type="Proteomes" id="UP000747542">
    <property type="component" value="Unassembled WGS sequence"/>
</dbReference>
<name>A0A8J5JU72_HOMAM</name>
<dbReference type="Pfam" id="PF00078">
    <property type="entry name" value="RVT_1"/>
    <property type="match status" value="1"/>
</dbReference>
<evidence type="ECO:0000259" key="1">
    <source>
        <dbReference type="Pfam" id="PF00078"/>
    </source>
</evidence>
<dbReference type="InterPro" id="IPR043128">
    <property type="entry name" value="Rev_trsase/Diguanyl_cyclase"/>
</dbReference>
<dbReference type="Gene3D" id="3.10.10.10">
    <property type="entry name" value="HIV Type 1 Reverse Transcriptase, subunit A, domain 1"/>
    <property type="match status" value="1"/>
</dbReference>
<evidence type="ECO:0000313" key="2">
    <source>
        <dbReference type="EMBL" id="KAG7164387.1"/>
    </source>
</evidence>
<comment type="caution">
    <text evidence="2">The sequence shown here is derived from an EMBL/GenBank/DDBJ whole genome shotgun (WGS) entry which is preliminary data.</text>
</comment>
<dbReference type="PANTHER" id="PTHR33064">
    <property type="entry name" value="POL PROTEIN"/>
    <property type="match status" value="1"/>
</dbReference>
<dbReference type="EMBL" id="JAHLQT010025476">
    <property type="protein sequence ID" value="KAG7164387.1"/>
    <property type="molecule type" value="Genomic_DNA"/>
</dbReference>
<reference evidence="2" key="1">
    <citation type="journal article" date="2021" name="Sci. Adv.">
        <title>The American lobster genome reveals insights on longevity, neural, and immune adaptations.</title>
        <authorList>
            <person name="Polinski J.M."/>
            <person name="Zimin A.V."/>
            <person name="Clark K.F."/>
            <person name="Kohn A.B."/>
            <person name="Sadowski N."/>
            <person name="Timp W."/>
            <person name="Ptitsyn A."/>
            <person name="Khanna P."/>
            <person name="Romanova D.Y."/>
            <person name="Williams P."/>
            <person name="Greenwood S.J."/>
            <person name="Moroz L.L."/>
            <person name="Walt D.R."/>
            <person name="Bodnar A.G."/>
        </authorList>
    </citation>
    <scope>NUCLEOTIDE SEQUENCE</scope>
    <source>
        <strain evidence="2">GMGI-L3</strain>
    </source>
</reference>
<dbReference type="PANTHER" id="PTHR33064:SF37">
    <property type="entry name" value="RIBONUCLEASE H"/>
    <property type="match status" value="1"/>
</dbReference>
<feature type="domain" description="Reverse transcriptase" evidence="1">
    <location>
        <begin position="149"/>
        <end position="267"/>
    </location>
</feature>
<dbReference type="InterPro" id="IPR051320">
    <property type="entry name" value="Viral_Replic_Matur_Polypro"/>
</dbReference>
<sequence>MEKFLRPERLDATPNSPTALKDWRHWFRTFNTFLTSISALEPDKLATLCNFVSPSVYEFIANRVSYDAAIQILQDFKDCNFKAVTAEANRDEYIRDALINGLLENKTLDLATAFDQARALDLAQRNSEFYLRSQAPVNAATVPSPDKIDSYDSPLLAATQQPKCFFCDCVPFTAFEADGKLYQFCRVPFGVTNGVACFQRTIDEFIRRNELLGTFAYIDTTIAGSSQQEHDKNLSRFLKAAKKSKFTLNENKSVFSATSIDLLGYTISQGTLKSDTDRLRPLKELSHLKDLPALRRMIGLFSYYSQWISHFSDKVRPLVKAQTFPFQGEAESAFENLKKGTSKCGSQLD</sequence>
<dbReference type="GO" id="GO:0071897">
    <property type="term" value="P:DNA biosynthetic process"/>
    <property type="evidence" value="ECO:0007669"/>
    <property type="project" value="UniProtKB-ARBA"/>
</dbReference>
<dbReference type="SUPFAM" id="SSF56672">
    <property type="entry name" value="DNA/RNA polymerases"/>
    <property type="match status" value="1"/>
</dbReference>
<dbReference type="AlphaFoldDB" id="A0A8J5JU72"/>
<keyword evidence="3" id="KW-1185">Reference proteome</keyword>
<dbReference type="Gene3D" id="3.30.70.270">
    <property type="match status" value="2"/>
</dbReference>
<evidence type="ECO:0000313" key="3">
    <source>
        <dbReference type="Proteomes" id="UP000747542"/>
    </source>
</evidence>
<proteinExistence type="predicted"/>
<accession>A0A8J5JU72</accession>
<protein>
    <submittedName>
        <fullName evidence="2">Pol Retrovirus-related Pol polyprotein from transposon-like 16</fullName>
    </submittedName>
</protein>